<keyword evidence="1" id="KW-0812">Transmembrane</keyword>
<feature type="transmembrane region" description="Helical" evidence="1">
    <location>
        <begin position="171"/>
        <end position="190"/>
    </location>
</feature>
<dbReference type="EMBL" id="DQAY01000104">
    <property type="protein sequence ID" value="HCO24631.1"/>
    <property type="molecule type" value="Genomic_DNA"/>
</dbReference>
<comment type="caution">
    <text evidence="3">The sequence shown here is derived from an EMBL/GenBank/DDBJ whole genome shotgun (WGS) entry which is preliminary data.</text>
</comment>
<feature type="domain" description="CAAX prenyl protease 2/Lysostaphin resistance protein A-like" evidence="2">
    <location>
        <begin position="172"/>
        <end position="258"/>
    </location>
</feature>
<accession>A0A3D3R6Y2</accession>
<organism evidence="3 4">
    <name type="scientific">Gimesia maris</name>
    <dbReference type="NCBI Taxonomy" id="122"/>
    <lineage>
        <taxon>Bacteria</taxon>
        <taxon>Pseudomonadati</taxon>
        <taxon>Planctomycetota</taxon>
        <taxon>Planctomycetia</taxon>
        <taxon>Planctomycetales</taxon>
        <taxon>Planctomycetaceae</taxon>
        <taxon>Gimesia</taxon>
    </lineage>
</organism>
<evidence type="ECO:0000259" key="2">
    <source>
        <dbReference type="Pfam" id="PF02517"/>
    </source>
</evidence>
<dbReference type="GO" id="GO:0080120">
    <property type="term" value="P:CAAX-box protein maturation"/>
    <property type="evidence" value="ECO:0007669"/>
    <property type="project" value="UniProtKB-ARBA"/>
</dbReference>
<dbReference type="AlphaFoldDB" id="A0A3D3R6Y2"/>
<sequence>MVPSALHLLLLLLTLLSIRYWLQLMTTRRISSVFPLNPDRYQLEFSFPVLLAMLWIAIQFTSSLEREWSEWHQTLAPSKPVTVVQIMQSSLITFCFGTILILMLALAHFDVIQKLGFRLNEIRRQLRDGAVGFLLALLPVMALLLLTYPFRSEESLHPFFLLLKAEPHFSTISWIFISAVFVAPLFEELIYRVLFQGWLERLLHPFAAILTSSLVFSIVHGFPDCIPLFPLAVVLGTLFYYRRSYIAIIVTHALFNAVNLALALANQQNTN</sequence>
<dbReference type="GO" id="GO:0004175">
    <property type="term" value="F:endopeptidase activity"/>
    <property type="evidence" value="ECO:0007669"/>
    <property type="project" value="UniProtKB-ARBA"/>
</dbReference>
<protein>
    <recommendedName>
        <fullName evidence="2">CAAX prenyl protease 2/Lysostaphin resistance protein A-like domain-containing protein</fullName>
    </recommendedName>
</protein>
<feature type="transmembrane region" description="Helical" evidence="1">
    <location>
        <begin position="202"/>
        <end position="223"/>
    </location>
</feature>
<evidence type="ECO:0000256" key="1">
    <source>
        <dbReference type="SAM" id="Phobius"/>
    </source>
</evidence>
<evidence type="ECO:0000313" key="3">
    <source>
        <dbReference type="EMBL" id="HCO24631.1"/>
    </source>
</evidence>
<feature type="transmembrane region" description="Helical" evidence="1">
    <location>
        <begin position="82"/>
        <end position="109"/>
    </location>
</feature>
<dbReference type="PANTHER" id="PTHR43592:SF15">
    <property type="entry name" value="CAAX AMINO TERMINAL PROTEASE FAMILY PROTEIN"/>
    <property type="match status" value="1"/>
</dbReference>
<dbReference type="Pfam" id="PF02517">
    <property type="entry name" value="Rce1-like"/>
    <property type="match status" value="1"/>
</dbReference>
<name>A0A3D3R6Y2_9PLAN</name>
<reference evidence="3 4" key="1">
    <citation type="journal article" date="2018" name="Nat. Biotechnol.">
        <title>A standardized bacterial taxonomy based on genome phylogeny substantially revises the tree of life.</title>
        <authorList>
            <person name="Parks D.H."/>
            <person name="Chuvochina M."/>
            <person name="Waite D.W."/>
            <person name="Rinke C."/>
            <person name="Skarshewski A."/>
            <person name="Chaumeil P.A."/>
            <person name="Hugenholtz P."/>
        </authorList>
    </citation>
    <scope>NUCLEOTIDE SEQUENCE [LARGE SCALE GENOMIC DNA]</scope>
    <source>
        <strain evidence="3">UBA9375</strain>
    </source>
</reference>
<keyword evidence="1" id="KW-1133">Transmembrane helix</keyword>
<evidence type="ECO:0000313" key="4">
    <source>
        <dbReference type="Proteomes" id="UP000263642"/>
    </source>
</evidence>
<feature type="transmembrane region" description="Helical" evidence="1">
    <location>
        <begin position="243"/>
        <end position="265"/>
    </location>
</feature>
<dbReference type="Proteomes" id="UP000263642">
    <property type="component" value="Unassembled WGS sequence"/>
</dbReference>
<dbReference type="PANTHER" id="PTHR43592">
    <property type="entry name" value="CAAX AMINO TERMINAL PROTEASE"/>
    <property type="match status" value="1"/>
</dbReference>
<keyword evidence="1" id="KW-0472">Membrane</keyword>
<feature type="transmembrane region" description="Helical" evidence="1">
    <location>
        <begin position="43"/>
        <end position="62"/>
    </location>
</feature>
<feature type="transmembrane region" description="Helical" evidence="1">
    <location>
        <begin position="130"/>
        <end position="151"/>
    </location>
</feature>
<feature type="transmembrane region" description="Helical" evidence="1">
    <location>
        <begin position="6"/>
        <end position="22"/>
    </location>
</feature>
<gene>
    <name evidence="3" type="ORF">DIT97_16975</name>
</gene>
<dbReference type="InterPro" id="IPR003675">
    <property type="entry name" value="Rce1/LyrA-like_dom"/>
</dbReference>
<proteinExistence type="predicted"/>